<evidence type="ECO:0000313" key="2">
    <source>
        <dbReference type="Proteomes" id="UP000708208"/>
    </source>
</evidence>
<comment type="caution">
    <text evidence="1">The sequence shown here is derived from an EMBL/GenBank/DDBJ whole genome shotgun (WGS) entry which is preliminary data.</text>
</comment>
<dbReference type="EMBL" id="CAJVCH010025403">
    <property type="protein sequence ID" value="CAG7698643.1"/>
    <property type="molecule type" value="Genomic_DNA"/>
</dbReference>
<sequence>ILKHQHVTGYSGQQHLDQIIPLSLTNEAYDWFRFEVKFSNWNDFKTRFQFEVNSKALGMKMTWNES</sequence>
<dbReference type="AlphaFoldDB" id="A0A8J2JU05"/>
<protein>
    <submittedName>
        <fullName evidence="1">Uncharacterized protein</fullName>
    </submittedName>
</protein>
<evidence type="ECO:0000313" key="1">
    <source>
        <dbReference type="EMBL" id="CAG7698643.1"/>
    </source>
</evidence>
<name>A0A8J2JU05_9HEXA</name>
<keyword evidence="2" id="KW-1185">Reference proteome</keyword>
<reference evidence="1" key="1">
    <citation type="submission" date="2021-06" db="EMBL/GenBank/DDBJ databases">
        <authorList>
            <person name="Hodson N. C."/>
            <person name="Mongue J. A."/>
            <person name="Jaron S. K."/>
        </authorList>
    </citation>
    <scope>NUCLEOTIDE SEQUENCE</scope>
</reference>
<organism evidence="1 2">
    <name type="scientific">Allacma fusca</name>
    <dbReference type="NCBI Taxonomy" id="39272"/>
    <lineage>
        <taxon>Eukaryota</taxon>
        <taxon>Metazoa</taxon>
        <taxon>Ecdysozoa</taxon>
        <taxon>Arthropoda</taxon>
        <taxon>Hexapoda</taxon>
        <taxon>Collembola</taxon>
        <taxon>Symphypleona</taxon>
        <taxon>Sminthuridae</taxon>
        <taxon>Allacma</taxon>
    </lineage>
</organism>
<proteinExistence type="predicted"/>
<dbReference type="Proteomes" id="UP000708208">
    <property type="component" value="Unassembled WGS sequence"/>
</dbReference>
<feature type="non-terminal residue" evidence="1">
    <location>
        <position position="1"/>
    </location>
</feature>
<gene>
    <name evidence="1" type="ORF">AFUS01_LOCUS4096</name>
</gene>
<accession>A0A8J2JU05</accession>